<dbReference type="HOGENOM" id="CLU_3410696_0_0_1"/>
<dbReference type="EMBL" id="HG793131">
    <property type="protein sequence ID" value="CDK29596.1"/>
    <property type="molecule type" value="Genomic_DNA"/>
</dbReference>
<dbReference type="Proteomes" id="UP000019384">
    <property type="component" value="Unassembled WGS sequence"/>
</dbReference>
<reference evidence="1" key="2">
    <citation type="submission" date="2014-02" db="EMBL/GenBank/DDBJ databases">
        <title>Complete DNA sequence of /Kuraishia capsulata/ illustrates novel genomic features among budding yeasts (/Saccharomycotina/).</title>
        <authorList>
            <person name="Morales L."/>
            <person name="Noel B."/>
            <person name="Porcel B."/>
            <person name="Marcet-Houben M."/>
            <person name="Hullo M-F."/>
            <person name="Sacerdot C."/>
            <person name="Tekaia F."/>
            <person name="Leh-Louis V."/>
            <person name="Despons L."/>
            <person name="Khanna V."/>
            <person name="Aury J-M."/>
            <person name="Barbe V."/>
            <person name="Couloux A."/>
            <person name="Labadie K."/>
            <person name="Pelletier E."/>
            <person name="Souciet J-L."/>
            <person name="Boekhout T."/>
            <person name="Gabaldon T."/>
            <person name="Wincker P."/>
            <person name="Dujon B."/>
        </authorList>
    </citation>
    <scope>NUCLEOTIDE SEQUENCE</scope>
    <source>
        <strain evidence="1">CBS 1993</strain>
    </source>
</reference>
<protein>
    <submittedName>
        <fullName evidence="1">Uncharacterized protein</fullName>
    </submittedName>
</protein>
<accession>W6MS29</accession>
<organism evidence="1 2">
    <name type="scientific">Kuraishia capsulata CBS 1993</name>
    <dbReference type="NCBI Taxonomy" id="1382522"/>
    <lineage>
        <taxon>Eukaryota</taxon>
        <taxon>Fungi</taxon>
        <taxon>Dikarya</taxon>
        <taxon>Ascomycota</taxon>
        <taxon>Saccharomycotina</taxon>
        <taxon>Pichiomycetes</taxon>
        <taxon>Pichiales</taxon>
        <taxon>Pichiaceae</taxon>
        <taxon>Kuraishia</taxon>
    </lineage>
</organism>
<proteinExistence type="predicted"/>
<keyword evidence="2" id="KW-1185">Reference proteome</keyword>
<sequence>MSFSDFSKVETISALNAFLADKSYVSGYV</sequence>
<name>W6MS29_9ASCO</name>
<gene>
    <name evidence="1" type="ORF">KUCA_T00005589001</name>
</gene>
<dbReference type="RefSeq" id="XP_022461580.1">
    <property type="nucleotide sequence ID" value="XM_022606285.1"/>
</dbReference>
<evidence type="ECO:0000313" key="2">
    <source>
        <dbReference type="Proteomes" id="UP000019384"/>
    </source>
</evidence>
<dbReference type="AlphaFoldDB" id="W6MS29"/>
<reference evidence="1" key="1">
    <citation type="submission" date="2013-12" db="EMBL/GenBank/DDBJ databases">
        <authorList>
            <person name="Genoscope - CEA"/>
        </authorList>
    </citation>
    <scope>NUCLEOTIDE SEQUENCE</scope>
    <source>
        <strain evidence="1">CBS 1993</strain>
    </source>
</reference>
<evidence type="ECO:0000313" key="1">
    <source>
        <dbReference type="EMBL" id="CDK29596.1"/>
    </source>
</evidence>
<dbReference type="GeneID" id="34522968"/>